<dbReference type="InterPro" id="IPR043128">
    <property type="entry name" value="Rev_trsase/Diguanyl_cyclase"/>
</dbReference>
<dbReference type="Gene3D" id="3.30.70.270">
    <property type="match status" value="1"/>
</dbReference>
<evidence type="ECO:0000313" key="3">
    <source>
        <dbReference type="Proteomes" id="UP001549921"/>
    </source>
</evidence>
<dbReference type="GO" id="GO:0071897">
    <property type="term" value="P:DNA biosynthetic process"/>
    <property type="evidence" value="ECO:0007669"/>
    <property type="project" value="UniProtKB-ARBA"/>
</dbReference>
<organism evidence="2 3">
    <name type="scientific">Loxostege sticticalis</name>
    <name type="common">Beet webworm moth</name>
    <dbReference type="NCBI Taxonomy" id="481309"/>
    <lineage>
        <taxon>Eukaryota</taxon>
        <taxon>Metazoa</taxon>
        <taxon>Ecdysozoa</taxon>
        <taxon>Arthropoda</taxon>
        <taxon>Hexapoda</taxon>
        <taxon>Insecta</taxon>
        <taxon>Pterygota</taxon>
        <taxon>Neoptera</taxon>
        <taxon>Endopterygota</taxon>
        <taxon>Lepidoptera</taxon>
        <taxon>Glossata</taxon>
        <taxon>Ditrysia</taxon>
        <taxon>Pyraloidea</taxon>
        <taxon>Crambidae</taxon>
        <taxon>Pyraustinae</taxon>
        <taxon>Loxostege</taxon>
    </lineage>
</organism>
<dbReference type="PANTHER" id="PTHR47331:SF1">
    <property type="entry name" value="GAG-LIKE PROTEIN"/>
    <property type="match status" value="1"/>
</dbReference>
<reference evidence="2 3" key="1">
    <citation type="submission" date="2024-06" db="EMBL/GenBank/DDBJ databases">
        <title>A chromosome-level genome assembly of beet webworm, Loxostege sticticalis.</title>
        <authorList>
            <person name="Zhang Y."/>
        </authorList>
    </citation>
    <scope>NUCLEOTIDE SEQUENCE [LARGE SCALE GENOMIC DNA]</scope>
    <source>
        <strain evidence="2">AQ028</strain>
        <tissue evidence="2">Male pupae</tissue>
    </source>
</reference>
<dbReference type="InterPro" id="IPR000477">
    <property type="entry name" value="RT_dom"/>
</dbReference>
<dbReference type="PROSITE" id="PS50878">
    <property type="entry name" value="RT_POL"/>
    <property type="match status" value="1"/>
</dbReference>
<dbReference type="Pfam" id="PF00078">
    <property type="entry name" value="RVT_1"/>
    <property type="match status" value="1"/>
</dbReference>
<protein>
    <recommendedName>
        <fullName evidence="1">Reverse transcriptase domain-containing protein</fullName>
    </recommendedName>
</protein>
<accession>A0ABD0SXK1</accession>
<evidence type="ECO:0000313" key="2">
    <source>
        <dbReference type="EMBL" id="KAL0830355.1"/>
    </source>
</evidence>
<sequence length="189" mass="22199">MEPIPNKEPENKVCYIPHQAVINEQHLTTKLRVVFDSSAKTTNGKSLNDNLLIGPPLQNEIRDVTLRWRRHRVVLVGDIRQMYRRIQLDEHDRDFLRILWRSSPDQEIKHYRLTTVTYGTSCAPYLAIKTLRQLAEDERGNFEDQIIDTVLLDFYIDDLLTGEYTAERVVELKNELTRLLQRGGFTLHK</sequence>
<gene>
    <name evidence="2" type="ORF">ABMA28_002543</name>
</gene>
<feature type="domain" description="Reverse transcriptase" evidence="1">
    <location>
        <begin position="1"/>
        <end position="189"/>
    </location>
</feature>
<dbReference type="Proteomes" id="UP001549921">
    <property type="component" value="Unassembled WGS sequence"/>
</dbReference>
<name>A0ABD0SXK1_LOXSC</name>
<proteinExistence type="predicted"/>
<dbReference type="PANTHER" id="PTHR47331">
    <property type="entry name" value="PHD-TYPE DOMAIN-CONTAINING PROTEIN"/>
    <property type="match status" value="1"/>
</dbReference>
<comment type="caution">
    <text evidence="2">The sequence shown here is derived from an EMBL/GenBank/DDBJ whole genome shotgun (WGS) entry which is preliminary data.</text>
</comment>
<dbReference type="InterPro" id="IPR043502">
    <property type="entry name" value="DNA/RNA_pol_sf"/>
</dbReference>
<evidence type="ECO:0000259" key="1">
    <source>
        <dbReference type="PROSITE" id="PS50878"/>
    </source>
</evidence>
<dbReference type="AlphaFoldDB" id="A0ABD0SXK1"/>
<dbReference type="EMBL" id="JBEDNZ010000013">
    <property type="protein sequence ID" value="KAL0830355.1"/>
    <property type="molecule type" value="Genomic_DNA"/>
</dbReference>
<dbReference type="SUPFAM" id="SSF56672">
    <property type="entry name" value="DNA/RNA polymerases"/>
    <property type="match status" value="1"/>
</dbReference>
<dbReference type="Gene3D" id="3.10.10.10">
    <property type="entry name" value="HIV Type 1 Reverse Transcriptase, subunit A, domain 1"/>
    <property type="match status" value="1"/>
</dbReference>